<keyword evidence="4 10" id="KW-1133">Transmembrane helix</keyword>
<dbReference type="PRINTS" id="PR01333">
    <property type="entry name" value="2POREKCHANEL"/>
</dbReference>
<evidence type="ECO:0000256" key="1">
    <source>
        <dbReference type="ARBA" id="ARBA00004141"/>
    </source>
</evidence>
<evidence type="ECO:0000313" key="13">
    <source>
        <dbReference type="Proteomes" id="UP001209540"/>
    </source>
</evidence>
<comment type="similarity">
    <text evidence="8">Belongs to the two pore domain potassium channel (TC 1.A.1.8) family.</text>
</comment>
<feature type="compositionally biased region" description="Low complexity" evidence="9">
    <location>
        <begin position="138"/>
        <end position="147"/>
    </location>
</feature>
<keyword evidence="3 8" id="KW-0812">Transmembrane</keyword>
<feature type="transmembrane region" description="Helical" evidence="10">
    <location>
        <begin position="50"/>
        <end position="73"/>
    </location>
</feature>
<comment type="caution">
    <text evidence="12">The sequence shown here is derived from an EMBL/GenBank/DDBJ whole genome shotgun (WGS) entry which is preliminary data.</text>
</comment>
<dbReference type="InterPro" id="IPR003280">
    <property type="entry name" value="2pore_dom_K_chnl"/>
</dbReference>
<evidence type="ECO:0000256" key="8">
    <source>
        <dbReference type="RuleBase" id="RU003857"/>
    </source>
</evidence>
<evidence type="ECO:0000256" key="5">
    <source>
        <dbReference type="ARBA" id="ARBA00023065"/>
    </source>
</evidence>
<dbReference type="PANTHER" id="PTHR11003">
    <property type="entry name" value="POTASSIUM CHANNEL, SUBFAMILY K"/>
    <property type="match status" value="1"/>
</dbReference>
<feature type="region of interest" description="Disordered" evidence="9">
    <location>
        <begin position="131"/>
        <end position="160"/>
    </location>
</feature>
<dbReference type="Gene3D" id="1.10.287.70">
    <property type="match status" value="2"/>
</dbReference>
<gene>
    <name evidence="12" type="ORF">BDA99DRAFT_75597</name>
</gene>
<evidence type="ECO:0000256" key="10">
    <source>
        <dbReference type="SAM" id="Phobius"/>
    </source>
</evidence>
<reference evidence="12" key="2">
    <citation type="submission" date="2023-02" db="EMBL/GenBank/DDBJ databases">
        <authorList>
            <consortium name="DOE Joint Genome Institute"/>
            <person name="Mondo S.J."/>
            <person name="Chang Y."/>
            <person name="Wang Y."/>
            <person name="Ahrendt S."/>
            <person name="Andreopoulos W."/>
            <person name="Barry K."/>
            <person name="Beard J."/>
            <person name="Benny G.L."/>
            <person name="Blankenship S."/>
            <person name="Bonito G."/>
            <person name="Cuomo C."/>
            <person name="Desiro A."/>
            <person name="Gervers K.A."/>
            <person name="Hundley H."/>
            <person name="Kuo A."/>
            <person name="LaButti K."/>
            <person name="Lang B.F."/>
            <person name="Lipzen A."/>
            <person name="O'Donnell K."/>
            <person name="Pangilinan J."/>
            <person name="Reynolds N."/>
            <person name="Sandor L."/>
            <person name="Smith M.W."/>
            <person name="Tsang A."/>
            <person name="Grigoriev I.V."/>
            <person name="Stajich J.E."/>
            <person name="Spatafora J.W."/>
        </authorList>
    </citation>
    <scope>NUCLEOTIDE SEQUENCE</scope>
    <source>
        <strain evidence="12">RSA 2281</strain>
    </source>
</reference>
<keyword evidence="7 8" id="KW-0407">Ion channel</keyword>
<dbReference type="SUPFAM" id="SSF81324">
    <property type="entry name" value="Voltage-gated potassium channels"/>
    <property type="match status" value="2"/>
</dbReference>
<dbReference type="GO" id="GO:0005886">
    <property type="term" value="C:plasma membrane"/>
    <property type="evidence" value="ECO:0007669"/>
    <property type="project" value="TreeGrafter"/>
</dbReference>
<feature type="domain" description="Potassium channel" evidence="11">
    <location>
        <begin position="201"/>
        <end position="247"/>
    </location>
</feature>
<evidence type="ECO:0000256" key="3">
    <source>
        <dbReference type="ARBA" id="ARBA00022692"/>
    </source>
</evidence>
<dbReference type="InterPro" id="IPR013099">
    <property type="entry name" value="K_chnl_dom"/>
</dbReference>
<keyword evidence="6 10" id="KW-0472">Membrane</keyword>
<comment type="subcellular location">
    <subcellularLocation>
        <location evidence="1">Membrane</location>
        <topology evidence="1">Multi-pass membrane protein</topology>
    </subcellularLocation>
</comment>
<dbReference type="GO" id="GO:0022841">
    <property type="term" value="F:potassium ion leak channel activity"/>
    <property type="evidence" value="ECO:0007669"/>
    <property type="project" value="TreeGrafter"/>
</dbReference>
<proteinExistence type="inferred from homology"/>
<evidence type="ECO:0000259" key="11">
    <source>
        <dbReference type="Pfam" id="PF07885"/>
    </source>
</evidence>
<dbReference type="GO" id="GO:0015271">
    <property type="term" value="F:outward rectifier potassium channel activity"/>
    <property type="evidence" value="ECO:0007669"/>
    <property type="project" value="TreeGrafter"/>
</dbReference>
<dbReference type="EMBL" id="JAIXMP010000015">
    <property type="protein sequence ID" value="KAI9261404.1"/>
    <property type="molecule type" value="Genomic_DNA"/>
</dbReference>
<dbReference type="AlphaFoldDB" id="A0AAD5JYR2"/>
<feature type="transmembrane region" description="Helical" evidence="10">
    <location>
        <begin position="195"/>
        <end position="216"/>
    </location>
</feature>
<dbReference type="Proteomes" id="UP001209540">
    <property type="component" value="Unassembled WGS sequence"/>
</dbReference>
<keyword evidence="5 8" id="KW-0406">Ion transport</keyword>
<reference evidence="12" key="1">
    <citation type="journal article" date="2022" name="IScience">
        <title>Evolution of zygomycete secretomes and the origins of terrestrial fungal ecologies.</title>
        <authorList>
            <person name="Chang Y."/>
            <person name="Wang Y."/>
            <person name="Mondo S."/>
            <person name="Ahrendt S."/>
            <person name="Andreopoulos W."/>
            <person name="Barry K."/>
            <person name="Beard J."/>
            <person name="Benny G.L."/>
            <person name="Blankenship S."/>
            <person name="Bonito G."/>
            <person name="Cuomo C."/>
            <person name="Desiro A."/>
            <person name="Gervers K.A."/>
            <person name="Hundley H."/>
            <person name="Kuo A."/>
            <person name="LaButti K."/>
            <person name="Lang B.F."/>
            <person name="Lipzen A."/>
            <person name="O'Donnell K."/>
            <person name="Pangilinan J."/>
            <person name="Reynolds N."/>
            <person name="Sandor L."/>
            <person name="Smith M.E."/>
            <person name="Tsang A."/>
            <person name="Grigoriev I.V."/>
            <person name="Stajich J.E."/>
            <person name="Spatafora J.W."/>
        </authorList>
    </citation>
    <scope>NUCLEOTIDE SEQUENCE</scope>
    <source>
        <strain evidence="12">RSA 2281</strain>
    </source>
</reference>
<keyword evidence="2 8" id="KW-0813">Transport</keyword>
<feature type="domain" description="Potassium channel" evidence="11">
    <location>
        <begin position="2"/>
        <end position="73"/>
    </location>
</feature>
<dbReference type="Pfam" id="PF07885">
    <property type="entry name" value="Ion_trans_2"/>
    <property type="match status" value="2"/>
</dbReference>
<evidence type="ECO:0000313" key="12">
    <source>
        <dbReference type="EMBL" id="KAI9261404.1"/>
    </source>
</evidence>
<dbReference type="PANTHER" id="PTHR11003:SF291">
    <property type="entry name" value="IP11374P"/>
    <property type="match status" value="1"/>
</dbReference>
<organism evidence="12 13">
    <name type="scientific">Phascolomyces articulosus</name>
    <dbReference type="NCBI Taxonomy" id="60185"/>
    <lineage>
        <taxon>Eukaryota</taxon>
        <taxon>Fungi</taxon>
        <taxon>Fungi incertae sedis</taxon>
        <taxon>Mucoromycota</taxon>
        <taxon>Mucoromycotina</taxon>
        <taxon>Mucoromycetes</taxon>
        <taxon>Mucorales</taxon>
        <taxon>Lichtheimiaceae</taxon>
        <taxon>Phascolomyces</taxon>
    </lineage>
</organism>
<protein>
    <recommendedName>
        <fullName evidence="11">Potassium channel domain-containing protein</fullName>
    </recommendedName>
</protein>
<evidence type="ECO:0000256" key="6">
    <source>
        <dbReference type="ARBA" id="ARBA00023136"/>
    </source>
</evidence>
<dbReference type="GO" id="GO:0030322">
    <property type="term" value="P:stabilization of membrane potential"/>
    <property type="evidence" value="ECO:0007669"/>
    <property type="project" value="TreeGrafter"/>
</dbReference>
<evidence type="ECO:0000256" key="7">
    <source>
        <dbReference type="ARBA" id="ARBA00023303"/>
    </source>
</evidence>
<evidence type="ECO:0000256" key="2">
    <source>
        <dbReference type="ARBA" id="ARBA00022448"/>
    </source>
</evidence>
<name>A0AAD5JYR2_9FUNG</name>
<keyword evidence="13" id="KW-1185">Reference proteome</keyword>
<evidence type="ECO:0000256" key="9">
    <source>
        <dbReference type="SAM" id="MobiDB-lite"/>
    </source>
</evidence>
<evidence type="ECO:0000256" key="4">
    <source>
        <dbReference type="ARBA" id="ARBA00022989"/>
    </source>
</evidence>
<sequence>MLCSTVSIGTLSYMALEDWSYSEAIVFCWTAITTIGYGDISPSRPEGRTFFLIYTVFGISIVGYMLLSIRAVITGTSSDIMKVNLMRVESLHDYSRHQRQKWMNQQQYRQQVLDNNPRTPLLRRYSTTASLAAGGGNDTMTTNNTNDKSMQHRGRGSYRPRSLSNVSTFSNYTIAGILNNKDRQILVQVITKSGAVRMGIILIICWFGGAGIFCLLESDWSYLDGLYFVFGTQLTIGFGDIVPKTAVCIYRYYFFSI</sequence>
<accession>A0AAD5JYR2</accession>
<feature type="transmembrane region" description="Helical" evidence="10">
    <location>
        <begin position="19"/>
        <end position="38"/>
    </location>
</feature>